<reference evidence="4" key="1">
    <citation type="journal article" date="2021" name="PeerJ">
        <title>Extensive microbial diversity within the chicken gut microbiome revealed by metagenomics and culture.</title>
        <authorList>
            <person name="Gilroy R."/>
            <person name="Ravi A."/>
            <person name="Getino M."/>
            <person name="Pursley I."/>
            <person name="Horton D.L."/>
            <person name="Alikhan N.F."/>
            <person name="Baker D."/>
            <person name="Gharbi K."/>
            <person name="Hall N."/>
            <person name="Watson M."/>
            <person name="Adriaenssens E.M."/>
            <person name="Foster-Nyarko E."/>
            <person name="Jarju S."/>
            <person name="Secka A."/>
            <person name="Antonio M."/>
            <person name="Oren A."/>
            <person name="Chaudhuri R.R."/>
            <person name="La Ragione R."/>
            <person name="Hildebrand F."/>
            <person name="Pallen M.J."/>
        </authorList>
    </citation>
    <scope>NUCLEOTIDE SEQUENCE</scope>
    <source>
        <strain evidence="4">ChiSxjej3B15-24422</strain>
    </source>
</reference>
<reference evidence="4" key="2">
    <citation type="submission" date="2021-04" db="EMBL/GenBank/DDBJ databases">
        <authorList>
            <person name="Gilroy R."/>
        </authorList>
    </citation>
    <scope>NUCLEOTIDE SEQUENCE</scope>
    <source>
        <strain evidence="4">ChiSxjej3B15-24422</strain>
    </source>
</reference>
<keyword evidence="2" id="KW-1133">Transmembrane helix</keyword>
<name>A0A9D1YR00_9FIRM</name>
<feature type="transmembrane region" description="Helical" evidence="2">
    <location>
        <begin position="12"/>
        <end position="34"/>
    </location>
</feature>
<comment type="similarity">
    <text evidence="1">Belongs to the bacterial sugar transferase family.</text>
</comment>
<sequence>MFYRKFGKRALDILLSGCAILALSPVLLIVAVLVRTKLGSPVLFHQERPGRNERIFTLCKFRTMTDARDENGQLLPDSERLTSFGKFLRSTSLDELPELFNIFKGDMSIIGPRPLLVAYLPWYTEEERLRHTVRPGLTGLAQASGRNYLDWDRRLAKDVEYVKNLSFAMDVKVLVMTVKAVFDRSGVAEDTSASEGNLAQIRKARAEAEGRL</sequence>
<dbReference type="Pfam" id="PF02397">
    <property type="entry name" value="Bac_transf"/>
    <property type="match status" value="1"/>
</dbReference>
<dbReference type="PANTHER" id="PTHR30576">
    <property type="entry name" value="COLANIC BIOSYNTHESIS UDP-GLUCOSE LIPID CARRIER TRANSFERASE"/>
    <property type="match status" value="1"/>
</dbReference>
<dbReference type="GO" id="GO:0016780">
    <property type="term" value="F:phosphotransferase activity, for other substituted phosphate groups"/>
    <property type="evidence" value="ECO:0007669"/>
    <property type="project" value="TreeGrafter"/>
</dbReference>
<dbReference type="EMBL" id="DXDD01000036">
    <property type="protein sequence ID" value="HIY59582.1"/>
    <property type="molecule type" value="Genomic_DNA"/>
</dbReference>
<gene>
    <name evidence="4" type="ORF">H9831_02705</name>
</gene>
<organism evidence="4 5">
    <name type="scientific">Candidatus Eisenbergiella pullistercoris</name>
    <dbReference type="NCBI Taxonomy" id="2838555"/>
    <lineage>
        <taxon>Bacteria</taxon>
        <taxon>Bacillati</taxon>
        <taxon>Bacillota</taxon>
        <taxon>Clostridia</taxon>
        <taxon>Lachnospirales</taxon>
        <taxon>Lachnospiraceae</taxon>
        <taxon>Eisenbergiella</taxon>
    </lineage>
</organism>
<dbReference type="InterPro" id="IPR003362">
    <property type="entry name" value="Bact_transf"/>
</dbReference>
<evidence type="ECO:0000256" key="1">
    <source>
        <dbReference type="ARBA" id="ARBA00006464"/>
    </source>
</evidence>
<feature type="domain" description="Bacterial sugar transferase" evidence="3">
    <location>
        <begin position="8"/>
        <end position="182"/>
    </location>
</feature>
<proteinExistence type="inferred from homology"/>
<evidence type="ECO:0000313" key="5">
    <source>
        <dbReference type="Proteomes" id="UP000824007"/>
    </source>
</evidence>
<evidence type="ECO:0000256" key="2">
    <source>
        <dbReference type="SAM" id="Phobius"/>
    </source>
</evidence>
<dbReference type="Proteomes" id="UP000824007">
    <property type="component" value="Unassembled WGS sequence"/>
</dbReference>
<comment type="caution">
    <text evidence="4">The sequence shown here is derived from an EMBL/GenBank/DDBJ whole genome shotgun (WGS) entry which is preliminary data.</text>
</comment>
<keyword evidence="4" id="KW-0808">Transferase</keyword>
<accession>A0A9D1YR00</accession>
<dbReference type="PANTHER" id="PTHR30576:SF8">
    <property type="entry name" value="UNDECAPRENYL-PHOSPHATE GALACTOSE PHOSPHOTRANSFERASE"/>
    <property type="match status" value="1"/>
</dbReference>
<evidence type="ECO:0000313" key="4">
    <source>
        <dbReference type="EMBL" id="HIY59582.1"/>
    </source>
</evidence>
<keyword evidence="2" id="KW-0472">Membrane</keyword>
<keyword evidence="2" id="KW-0812">Transmembrane</keyword>
<dbReference type="AlphaFoldDB" id="A0A9D1YR00"/>
<evidence type="ECO:0000259" key="3">
    <source>
        <dbReference type="Pfam" id="PF02397"/>
    </source>
</evidence>
<protein>
    <submittedName>
        <fullName evidence="4">Sugar transferase</fullName>
    </submittedName>
</protein>